<accession>A0ABQ8JL54</accession>
<comment type="caution">
    <text evidence="1">The sequence shown here is derived from an EMBL/GenBank/DDBJ whole genome shotgun (WGS) entry which is preliminary data.</text>
</comment>
<dbReference type="Proteomes" id="UP000887458">
    <property type="component" value="Unassembled WGS sequence"/>
</dbReference>
<sequence length="60" mass="7171">MNLWFKNTEVILKVRSLNNIDNNLYNFRVMPFGLIITTAPHKQFPVRSVEKMYEEIINDD</sequence>
<proteinExistence type="predicted"/>
<reference evidence="1 2" key="2">
    <citation type="journal article" date="2022" name="Mol. Biol. Evol.">
        <title>Comparative Genomics Reveals Insights into the Divergent Evolution of Astigmatic Mites and Household Pest Adaptations.</title>
        <authorList>
            <person name="Xiong Q."/>
            <person name="Wan A.T."/>
            <person name="Liu X."/>
            <person name="Fung C.S."/>
            <person name="Xiao X."/>
            <person name="Malainual N."/>
            <person name="Hou J."/>
            <person name="Wang L."/>
            <person name="Wang M."/>
            <person name="Yang K.Y."/>
            <person name="Cui Y."/>
            <person name="Leung E.L."/>
            <person name="Nong W."/>
            <person name="Shin S.K."/>
            <person name="Au S.W."/>
            <person name="Jeong K.Y."/>
            <person name="Chew F.T."/>
            <person name="Hui J.H."/>
            <person name="Leung T.F."/>
            <person name="Tungtrongchitr A."/>
            <person name="Zhong N."/>
            <person name="Liu Z."/>
            <person name="Tsui S.K."/>
        </authorList>
    </citation>
    <scope>NUCLEOTIDE SEQUENCE [LARGE SCALE GENOMIC DNA]</scope>
    <source>
        <strain evidence="1">Derp</strain>
    </source>
</reference>
<organism evidence="1 2">
    <name type="scientific">Dermatophagoides pteronyssinus</name>
    <name type="common">European house dust mite</name>
    <dbReference type="NCBI Taxonomy" id="6956"/>
    <lineage>
        <taxon>Eukaryota</taxon>
        <taxon>Metazoa</taxon>
        <taxon>Ecdysozoa</taxon>
        <taxon>Arthropoda</taxon>
        <taxon>Chelicerata</taxon>
        <taxon>Arachnida</taxon>
        <taxon>Acari</taxon>
        <taxon>Acariformes</taxon>
        <taxon>Sarcoptiformes</taxon>
        <taxon>Astigmata</taxon>
        <taxon>Psoroptidia</taxon>
        <taxon>Analgoidea</taxon>
        <taxon>Pyroglyphidae</taxon>
        <taxon>Dermatophagoidinae</taxon>
        <taxon>Dermatophagoides</taxon>
    </lineage>
</organism>
<gene>
    <name evidence="1" type="ORF">DERP_003577</name>
</gene>
<evidence type="ECO:0000313" key="1">
    <source>
        <dbReference type="EMBL" id="KAH9423299.1"/>
    </source>
</evidence>
<reference evidence="1 2" key="1">
    <citation type="journal article" date="2018" name="J. Allergy Clin. Immunol.">
        <title>High-quality assembly of Dermatophagoides pteronyssinus genome and transcriptome reveals a wide range of novel allergens.</title>
        <authorList>
            <person name="Liu X.Y."/>
            <person name="Yang K.Y."/>
            <person name="Wang M.Q."/>
            <person name="Kwok J.S."/>
            <person name="Zeng X."/>
            <person name="Yang Z."/>
            <person name="Xiao X.J."/>
            <person name="Lau C.P."/>
            <person name="Li Y."/>
            <person name="Huang Z.M."/>
            <person name="Ba J.G."/>
            <person name="Yim A.K."/>
            <person name="Ouyang C.Y."/>
            <person name="Ngai S.M."/>
            <person name="Chan T.F."/>
            <person name="Leung E.L."/>
            <person name="Liu L."/>
            <person name="Liu Z.G."/>
            <person name="Tsui S.K."/>
        </authorList>
    </citation>
    <scope>NUCLEOTIDE SEQUENCE [LARGE SCALE GENOMIC DNA]</scope>
    <source>
        <strain evidence="1">Derp</strain>
    </source>
</reference>
<evidence type="ECO:0000313" key="2">
    <source>
        <dbReference type="Proteomes" id="UP000887458"/>
    </source>
</evidence>
<name>A0ABQ8JL54_DERPT</name>
<keyword evidence="2" id="KW-1185">Reference proteome</keyword>
<protein>
    <submittedName>
        <fullName evidence="1">Uncharacterized protein</fullName>
    </submittedName>
</protein>
<dbReference type="EMBL" id="NJHN03000032">
    <property type="protein sequence ID" value="KAH9423299.1"/>
    <property type="molecule type" value="Genomic_DNA"/>
</dbReference>